<evidence type="ECO:0000313" key="1">
    <source>
        <dbReference type="EMBL" id="AWL05556.1"/>
    </source>
</evidence>
<gene>
    <name evidence="1" type="ORF">DIR46_14670</name>
</gene>
<dbReference type="OrthoDB" id="9814791at2"/>
<dbReference type="KEGG" id="mtim:DIR46_14670"/>
<dbReference type="RefSeq" id="WP_109345891.1">
    <property type="nucleotide sequence ID" value="NZ_CP029343.1"/>
</dbReference>
<sequence>MERRLRWATEEGNGLEYLAIRHTAQGVVAEGVVVGPDSGDLYQGSPFGCRYAIHCDARWRVRQVEASVAVGARLLLRADGAARWRGPDGAPLPALDGCTDVDLACSPFTNTLPIRRLGEALRERREILVAYVTLPGAGVTPSRQAYTLLGEGRYRFESLSDPFQADIKTDADGLVVRYPGLFRRLG</sequence>
<accession>A0A2S2DL23</accession>
<reference evidence="1 2" key="1">
    <citation type="submission" date="2018-05" db="EMBL/GenBank/DDBJ databases">
        <title>Complete genome sequence of Massilia oculi sp. nov. CCUG 43427T (=DSM 26321T), the type strain of M. oculi, and comparison with genome sequences of other Massilia strains.</title>
        <authorList>
            <person name="Zhu B."/>
        </authorList>
    </citation>
    <scope>NUCLEOTIDE SEQUENCE [LARGE SCALE GENOMIC DNA]</scope>
    <source>
        <strain evidence="1 2">CCUG 43427</strain>
    </source>
</reference>
<dbReference type="AlphaFoldDB" id="A0A2S2DL23"/>
<proteinExistence type="predicted"/>
<dbReference type="SUPFAM" id="SSF159275">
    <property type="entry name" value="PA1994-like"/>
    <property type="match status" value="1"/>
</dbReference>
<protein>
    <submittedName>
        <fullName evidence="1">Uncharacterized protein</fullName>
    </submittedName>
</protein>
<dbReference type="Pfam" id="PF06475">
    <property type="entry name" value="Glycolipid_bind"/>
    <property type="match status" value="1"/>
</dbReference>
<evidence type="ECO:0000313" key="2">
    <source>
        <dbReference type="Proteomes" id="UP000245820"/>
    </source>
</evidence>
<dbReference type="InterPro" id="IPR009467">
    <property type="entry name" value="Glycolipid-bd_prot_put"/>
</dbReference>
<dbReference type="Proteomes" id="UP000245820">
    <property type="component" value="Chromosome"/>
</dbReference>
<keyword evidence="2" id="KW-1185">Reference proteome</keyword>
<organism evidence="1 2">
    <name type="scientific">Massilia oculi</name>
    <dbReference type="NCBI Taxonomy" id="945844"/>
    <lineage>
        <taxon>Bacteria</taxon>
        <taxon>Pseudomonadati</taxon>
        <taxon>Pseudomonadota</taxon>
        <taxon>Betaproteobacteria</taxon>
        <taxon>Burkholderiales</taxon>
        <taxon>Oxalobacteraceae</taxon>
        <taxon>Telluria group</taxon>
        <taxon>Massilia</taxon>
    </lineage>
</organism>
<dbReference type="EMBL" id="CP029343">
    <property type="protein sequence ID" value="AWL05556.1"/>
    <property type="molecule type" value="Genomic_DNA"/>
</dbReference>
<name>A0A2S2DL23_9BURK</name>